<accession>A0A4R4Q5M7</accession>
<dbReference type="OrthoDB" id="5187212at2"/>
<sequence>MVQNKAALPLPEFDRLPVGSLAERIRALDTQQLDQLIGHERNHGQRIQILALLQQRRDQLKSSDTNRPEVARTPDNGGAPWDP</sequence>
<evidence type="ECO:0000259" key="2">
    <source>
        <dbReference type="Pfam" id="PF26450"/>
    </source>
</evidence>
<dbReference type="Pfam" id="PF26450">
    <property type="entry name" value="DUF8129"/>
    <property type="match status" value="1"/>
</dbReference>
<evidence type="ECO:0000256" key="1">
    <source>
        <dbReference type="SAM" id="MobiDB-lite"/>
    </source>
</evidence>
<evidence type="ECO:0000313" key="4">
    <source>
        <dbReference type="Proteomes" id="UP000295075"/>
    </source>
</evidence>
<feature type="domain" description="DUF8129" evidence="2">
    <location>
        <begin position="6"/>
        <end position="61"/>
    </location>
</feature>
<evidence type="ECO:0000313" key="3">
    <source>
        <dbReference type="EMBL" id="TDC30202.1"/>
    </source>
</evidence>
<organism evidence="3 4">
    <name type="scientific">Kribbella albertanoniae</name>
    <dbReference type="NCBI Taxonomy" id="1266829"/>
    <lineage>
        <taxon>Bacteria</taxon>
        <taxon>Bacillati</taxon>
        <taxon>Actinomycetota</taxon>
        <taxon>Actinomycetes</taxon>
        <taxon>Propionibacteriales</taxon>
        <taxon>Kribbellaceae</taxon>
        <taxon>Kribbella</taxon>
    </lineage>
</organism>
<dbReference type="InterPro" id="IPR058442">
    <property type="entry name" value="DUF8129"/>
</dbReference>
<comment type="caution">
    <text evidence="3">The sequence shown here is derived from an EMBL/GenBank/DDBJ whole genome shotgun (WGS) entry which is preliminary data.</text>
</comment>
<reference evidence="3 4" key="1">
    <citation type="submission" date="2019-03" db="EMBL/GenBank/DDBJ databases">
        <title>Draft genome sequences of novel Actinobacteria.</title>
        <authorList>
            <person name="Sahin N."/>
            <person name="Ay H."/>
            <person name="Saygin H."/>
        </authorList>
    </citation>
    <scope>NUCLEOTIDE SEQUENCE [LARGE SCALE GENOMIC DNA]</scope>
    <source>
        <strain evidence="3 4">JCM 30547</strain>
    </source>
</reference>
<keyword evidence="4" id="KW-1185">Reference proteome</keyword>
<dbReference type="Proteomes" id="UP000295075">
    <property type="component" value="Unassembled WGS sequence"/>
</dbReference>
<dbReference type="RefSeq" id="WP_132406624.1">
    <property type="nucleotide sequence ID" value="NZ_SMKA01000049.1"/>
</dbReference>
<proteinExistence type="predicted"/>
<dbReference type="EMBL" id="SMKA01000049">
    <property type="protein sequence ID" value="TDC30202.1"/>
    <property type="molecule type" value="Genomic_DNA"/>
</dbReference>
<dbReference type="AlphaFoldDB" id="A0A4R4Q5M7"/>
<protein>
    <recommendedName>
        <fullName evidence="2">DUF8129 domain-containing protein</fullName>
    </recommendedName>
</protein>
<gene>
    <name evidence="3" type="ORF">E1261_14010</name>
</gene>
<feature type="region of interest" description="Disordered" evidence="1">
    <location>
        <begin position="57"/>
        <end position="83"/>
    </location>
</feature>
<name>A0A4R4Q5M7_9ACTN</name>
<feature type="compositionally biased region" description="Basic and acidic residues" evidence="1">
    <location>
        <begin position="57"/>
        <end position="72"/>
    </location>
</feature>